<name>A0A101NI53_9ACTN</name>
<comment type="similarity">
    <text evidence="1">Belongs to the NAD(P)-dependent epimerase/dehydratase family.</text>
</comment>
<accession>A0A101NI53</accession>
<dbReference type="Gene3D" id="3.90.25.10">
    <property type="entry name" value="UDP-galactose 4-epimerase, domain 1"/>
    <property type="match status" value="1"/>
</dbReference>
<evidence type="ECO:0000259" key="2">
    <source>
        <dbReference type="Pfam" id="PF01370"/>
    </source>
</evidence>
<dbReference type="InterPro" id="IPR036291">
    <property type="entry name" value="NAD(P)-bd_dom_sf"/>
</dbReference>
<sequence length="305" mass="32941">MKAVVTGGSGFLGSTIACRLIEQGHDVTVLDLVPIGTKGLRPDARFVQGDVRDSDVLMKTFQGAEEVYHLAGVLGTSELQETPQEAIDVNIGGTVKVFEAAGTCGVPRVFYPGKPNVWLNTYTITKAAAESFAQMANASGPSRICSLRYYNAYGPGQALLPIRKIVPAFAAQAMRGLPIQVFGDGEQIVDMVYSHDLADMTIRFTRTERTDVIPDCGSGVSVSVNEVATAVNEYFGNSAGIQHLPMRPGEVPRTVLTADMTELRDVLGDPRLSDYTTSLAQTLDWYAQLPAELIDKTVAFYGWQV</sequence>
<comment type="caution">
    <text evidence="3">The sequence shown here is derived from an EMBL/GenBank/DDBJ whole genome shotgun (WGS) entry which is preliminary data.</text>
</comment>
<protein>
    <recommendedName>
        <fullName evidence="2">NAD-dependent epimerase/dehydratase domain-containing protein</fullName>
    </recommendedName>
</protein>
<evidence type="ECO:0000256" key="1">
    <source>
        <dbReference type="ARBA" id="ARBA00007637"/>
    </source>
</evidence>
<proteinExistence type="inferred from homology"/>
<feature type="domain" description="NAD-dependent epimerase/dehydratase" evidence="2">
    <location>
        <begin position="4"/>
        <end position="207"/>
    </location>
</feature>
<dbReference type="EMBL" id="LMWL01000048">
    <property type="protein sequence ID" value="KUM93514.1"/>
    <property type="molecule type" value="Genomic_DNA"/>
</dbReference>
<dbReference type="Proteomes" id="UP000054241">
    <property type="component" value="Unassembled WGS sequence"/>
</dbReference>
<dbReference type="SUPFAM" id="SSF51735">
    <property type="entry name" value="NAD(P)-binding Rossmann-fold domains"/>
    <property type="match status" value="1"/>
</dbReference>
<dbReference type="PROSITE" id="PS51257">
    <property type="entry name" value="PROKAR_LIPOPROTEIN"/>
    <property type="match status" value="1"/>
</dbReference>
<organism evidence="3 4">
    <name type="scientific">Streptomyces cellostaticus</name>
    <dbReference type="NCBI Taxonomy" id="67285"/>
    <lineage>
        <taxon>Bacteria</taxon>
        <taxon>Bacillati</taxon>
        <taxon>Actinomycetota</taxon>
        <taxon>Actinomycetes</taxon>
        <taxon>Kitasatosporales</taxon>
        <taxon>Streptomycetaceae</taxon>
        <taxon>Streptomyces</taxon>
    </lineage>
</organism>
<dbReference type="Gene3D" id="3.40.50.720">
    <property type="entry name" value="NAD(P)-binding Rossmann-like Domain"/>
    <property type="match status" value="2"/>
</dbReference>
<gene>
    <name evidence="3" type="ORF">AQI88_26415</name>
</gene>
<dbReference type="InterPro" id="IPR001509">
    <property type="entry name" value="Epimerase_deHydtase"/>
</dbReference>
<dbReference type="RefSeq" id="WP_067003829.1">
    <property type="nucleotide sequence ID" value="NZ_BNDU01000008.1"/>
</dbReference>
<reference evidence="3 4" key="1">
    <citation type="submission" date="2015-10" db="EMBL/GenBank/DDBJ databases">
        <title>Draft genome sequence of Streptomyces cellostaticus DSM 40189, type strain for the species Streptomyces cellostaticus.</title>
        <authorList>
            <person name="Ruckert C."/>
            <person name="Winkler A."/>
            <person name="Kalinowski J."/>
            <person name="Kampfer P."/>
            <person name="Glaeser S."/>
        </authorList>
    </citation>
    <scope>NUCLEOTIDE SEQUENCE [LARGE SCALE GENOMIC DNA]</scope>
    <source>
        <strain evidence="3 4">DSM 40189</strain>
    </source>
</reference>
<keyword evidence="4" id="KW-1185">Reference proteome</keyword>
<dbReference type="STRING" id="67285.AQI88_26415"/>
<dbReference type="PANTHER" id="PTHR43000">
    <property type="entry name" value="DTDP-D-GLUCOSE 4,6-DEHYDRATASE-RELATED"/>
    <property type="match status" value="1"/>
</dbReference>
<dbReference type="AlphaFoldDB" id="A0A101NI53"/>
<evidence type="ECO:0000313" key="4">
    <source>
        <dbReference type="Proteomes" id="UP000054241"/>
    </source>
</evidence>
<evidence type="ECO:0000313" key="3">
    <source>
        <dbReference type="EMBL" id="KUM93514.1"/>
    </source>
</evidence>
<dbReference type="Pfam" id="PF01370">
    <property type="entry name" value="Epimerase"/>
    <property type="match status" value="1"/>
</dbReference>
<dbReference type="OrthoDB" id="9801785at2"/>